<gene>
    <name evidence="13" type="primary">malQ</name>
    <name evidence="13" type="ORF">cpL1_0707</name>
</gene>
<evidence type="ECO:0000256" key="1">
    <source>
        <dbReference type="ARBA" id="ARBA00000439"/>
    </source>
</evidence>
<comment type="similarity">
    <text evidence="3 12">Belongs to the disproportionating enzyme family.</text>
</comment>
<dbReference type="PANTHER" id="PTHR32518:SF3">
    <property type="entry name" value="4-ALPHA-GLUCANOTRANSFERASE"/>
    <property type="match status" value="1"/>
</dbReference>
<evidence type="ECO:0000313" key="14">
    <source>
        <dbReference type="Proteomes" id="UP000054301"/>
    </source>
</evidence>
<dbReference type="GO" id="GO:0005975">
    <property type="term" value="P:carbohydrate metabolic process"/>
    <property type="evidence" value="ECO:0007669"/>
    <property type="project" value="InterPro"/>
</dbReference>
<dbReference type="NCBIfam" id="NF011081">
    <property type="entry name" value="PRK14508.1-4"/>
    <property type="match status" value="1"/>
</dbReference>
<evidence type="ECO:0000256" key="10">
    <source>
        <dbReference type="ARBA" id="ARBA00031423"/>
    </source>
</evidence>
<dbReference type="Gene3D" id="3.20.20.80">
    <property type="entry name" value="Glycosidases"/>
    <property type="match status" value="1"/>
</dbReference>
<evidence type="ECO:0000256" key="6">
    <source>
        <dbReference type="ARBA" id="ARBA00022490"/>
    </source>
</evidence>
<dbReference type="Proteomes" id="UP000054301">
    <property type="component" value="Unassembled WGS sequence"/>
</dbReference>
<keyword evidence="9 12" id="KW-0119">Carbohydrate metabolism</keyword>
<dbReference type="NCBIfam" id="TIGR00217">
    <property type="entry name" value="malQ"/>
    <property type="match status" value="1"/>
</dbReference>
<comment type="caution">
    <text evidence="13">The sequence shown here is derived from an EMBL/GenBank/DDBJ whole genome shotgun (WGS) entry which is preliminary data.</text>
</comment>
<reference evidence="13 14" key="1">
    <citation type="submission" date="2015-06" db="EMBL/GenBank/DDBJ databases">
        <title>More than comparative genomics: Whole genome sequencing reveals elusive C. pecorum plasmid and re-evaluates genetic differences and phylogenetic relationships between C. pecorum from pig, cattle, sheep and koala hosts.</title>
        <authorList>
            <person name="Jelocnik M."/>
            <person name="Bachmann N.L."/>
            <person name="Kaltenboeck B."/>
            <person name="Waugh C."/>
            <person name="Woolford L."/>
            <person name="Speight N."/>
            <person name="Gillett A."/>
            <person name="Higgins D."/>
            <person name="Flanagan C."/>
            <person name="Myers G."/>
            <person name="Timms P."/>
            <person name="Polkinghorne A."/>
        </authorList>
    </citation>
    <scope>NUCLEOTIDE SEQUENCE [LARGE SCALE GENOMIC DNA]</scope>
    <source>
        <strain evidence="13 14">L1</strain>
    </source>
</reference>
<keyword evidence="8 12" id="KW-0808">Transferase</keyword>
<comment type="catalytic activity">
    <reaction evidence="1 12">
        <text>Transfers a segment of a (1-&gt;4)-alpha-D-glucan to a new position in an acceptor, which may be glucose or a (1-&gt;4)-alpha-D-glucan.</text>
        <dbReference type="EC" id="2.4.1.25"/>
    </reaction>
</comment>
<evidence type="ECO:0000256" key="4">
    <source>
        <dbReference type="ARBA" id="ARBA00012560"/>
    </source>
</evidence>
<evidence type="ECO:0000313" key="13">
    <source>
        <dbReference type="EMBL" id="KTF28672.1"/>
    </source>
</evidence>
<evidence type="ECO:0000256" key="12">
    <source>
        <dbReference type="RuleBase" id="RU361207"/>
    </source>
</evidence>
<sequence length="524" mass="60343">MKLFHSIETSPAASSWKLLGTTPKHGICVPLFSLHTKNSCGIGEYLDLLPLISWCASSGFHILQLLPLNDTGEDSSPYNSISSIALNPLFLSLTALPEVHSLPKSKEKLRAMHKLCALPHVSYPKVKQAKWEFLREYYTQIGKASSADNPEFHKFIDKESSWLSPYALFRAIKHHMNGTPSTTWPISLTDQKQFPQLAKTFSSEIHFFSYLQFLCYQQLSQVRTFADQHQVFLMGDLPILISKDSCDVWYAKEYFSSSGSVGAPPDFYNAEGQNWQLPIYNIENLKKDNYIWWKERLRYAENFYSLYRLDHIVGFFRLWVWDSQGNGKFFPESPKEYLKQGTEILSSLLQDSSILPIGEDLGDVPKDIKKRLKTLGICGTRIPRWEKYWESGEGFIPFDKYCPLSMTSLSTHDSDTLALWWNNSPSEAKEFASFLNLPYSSKLTVETQKTILNLSHQTASIFHINLLNDYLALCPELISKQLYQERINVPGTLSHTNWIYRVRPSMEELSSHERFNHYIKEILP</sequence>
<keyword evidence="6" id="KW-0963">Cytoplasm</keyword>
<dbReference type="SUPFAM" id="SSF51445">
    <property type="entry name" value="(Trans)glycosidases"/>
    <property type="match status" value="1"/>
</dbReference>
<dbReference type="EMBL" id="LFRH01000003">
    <property type="protein sequence ID" value="KTF28672.1"/>
    <property type="molecule type" value="Genomic_DNA"/>
</dbReference>
<evidence type="ECO:0000256" key="3">
    <source>
        <dbReference type="ARBA" id="ARBA00005684"/>
    </source>
</evidence>
<proteinExistence type="inferred from homology"/>
<keyword evidence="7 12" id="KW-0328">Glycosyltransferase</keyword>
<dbReference type="InterPro" id="IPR017853">
    <property type="entry name" value="GH"/>
</dbReference>
<dbReference type="GO" id="GO:0004134">
    <property type="term" value="F:4-alpha-glucanotransferase activity"/>
    <property type="evidence" value="ECO:0007669"/>
    <property type="project" value="UniProtKB-EC"/>
</dbReference>
<accession>A0AA40PPW7</accession>
<evidence type="ECO:0000256" key="2">
    <source>
        <dbReference type="ARBA" id="ARBA00004496"/>
    </source>
</evidence>
<dbReference type="Pfam" id="PF02446">
    <property type="entry name" value="Glyco_hydro_77"/>
    <property type="match status" value="1"/>
</dbReference>
<comment type="subcellular location">
    <subcellularLocation>
        <location evidence="2">Cytoplasm</location>
    </subcellularLocation>
</comment>
<name>A0AA40PPW7_9CHLA</name>
<evidence type="ECO:0000256" key="5">
    <source>
        <dbReference type="ARBA" id="ARBA00020295"/>
    </source>
</evidence>
<dbReference type="InterPro" id="IPR003385">
    <property type="entry name" value="Glyco_hydro_77"/>
</dbReference>
<dbReference type="AlphaFoldDB" id="A0AA40PPW7"/>
<dbReference type="RefSeq" id="WP_058787600.1">
    <property type="nucleotide sequence ID" value="NZ_LFRH01000003.1"/>
</dbReference>
<evidence type="ECO:0000256" key="7">
    <source>
        <dbReference type="ARBA" id="ARBA00022676"/>
    </source>
</evidence>
<protein>
    <recommendedName>
        <fullName evidence="5 12">4-alpha-glucanotransferase</fullName>
        <ecNumber evidence="4 12">2.4.1.25</ecNumber>
    </recommendedName>
    <alternativeName>
        <fullName evidence="10 12">Amylomaltase</fullName>
    </alternativeName>
    <alternativeName>
        <fullName evidence="11 12">Disproportionating enzyme</fullName>
    </alternativeName>
</protein>
<evidence type="ECO:0000256" key="8">
    <source>
        <dbReference type="ARBA" id="ARBA00022679"/>
    </source>
</evidence>
<organism evidence="13 14">
    <name type="scientific">Chlamydia pecorum</name>
    <dbReference type="NCBI Taxonomy" id="85991"/>
    <lineage>
        <taxon>Bacteria</taxon>
        <taxon>Pseudomonadati</taxon>
        <taxon>Chlamydiota</taxon>
        <taxon>Chlamydiia</taxon>
        <taxon>Chlamydiales</taxon>
        <taxon>Chlamydiaceae</taxon>
        <taxon>Chlamydia/Chlamydophila group</taxon>
        <taxon>Chlamydia</taxon>
    </lineage>
</organism>
<dbReference type="GO" id="GO:0005737">
    <property type="term" value="C:cytoplasm"/>
    <property type="evidence" value="ECO:0007669"/>
    <property type="project" value="UniProtKB-SubCell"/>
</dbReference>
<dbReference type="PANTHER" id="PTHR32518">
    <property type="match status" value="1"/>
</dbReference>
<dbReference type="EC" id="2.4.1.25" evidence="4 12"/>
<evidence type="ECO:0000256" key="11">
    <source>
        <dbReference type="ARBA" id="ARBA00031501"/>
    </source>
</evidence>
<evidence type="ECO:0000256" key="9">
    <source>
        <dbReference type="ARBA" id="ARBA00023277"/>
    </source>
</evidence>